<accession>A0AAN9TYH5</accession>
<dbReference type="InterPro" id="IPR036259">
    <property type="entry name" value="MFS_trans_sf"/>
</dbReference>
<feature type="transmembrane region" description="Helical" evidence="6">
    <location>
        <begin position="366"/>
        <end position="386"/>
    </location>
</feature>
<keyword evidence="3 6" id="KW-0812">Transmembrane</keyword>
<sequence>MSDFEKGEEAKSRSLSRLSPWGLFKEIFNWYPSEYPTEERKLLLKLDLSILVFACLCFFVKYLDQANISNAYVSGLKEDFGLYGNELNYLNAVVGMFEAPVFAGTHFILGSWYSGPELFKRAGTWFICNPLGSLVSGFLQAAAYTNLSGVSGMAGWRWLFIIDGIFTIPVALLGYVVFPGVPDSPRPFFLKEKDTNLAKSRLERFKIRRPGKLDLTVFKLQVNTLPTIAYAVQAVVSWLGTTLAAIYPPWALYTFETTVVLFSSACMIAWNIPNSLKYAIPNPYHLVRKADRNGGRFAAWYLFGFGACASPILYSTVNSVVRDDSEERAVILGAMMSFGYSFNVWVPLLAFPTSGPYGATRWQRGWPITFTFYFLLWAGFITAVLLHRRDKKLKRQQATLTETLSSAEASSREAVPVNVVVDNKSTS</sequence>
<feature type="transmembrane region" description="Helical" evidence="6">
    <location>
        <begin position="125"/>
        <end position="144"/>
    </location>
</feature>
<protein>
    <submittedName>
        <fullName evidence="7">Uncharacterized protein</fullName>
    </submittedName>
</protein>
<feature type="transmembrane region" description="Helical" evidence="6">
    <location>
        <begin position="298"/>
        <end position="317"/>
    </location>
</feature>
<evidence type="ECO:0000256" key="5">
    <source>
        <dbReference type="ARBA" id="ARBA00023136"/>
    </source>
</evidence>
<evidence type="ECO:0000256" key="6">
    <source>
        <dbReference type="SAM" id="Phobius"/>
    </source>
</evidence>
<dbReference type="EMBL" id="JAJSPL020000069">
    <property type="protein sequence ID" value="KAK7729640.1"/>
    <property type="molecule type" value="Genomic_DNA"/>
</dbReference>
<evidence type="ECO:0000256" key="2">
    <source>
        <dbReference type="ARBA" id="ARBA00022448"/>
    </source>
</evidence>
<dbReference type="PANTHER" id="PTHR43791">
    <property type="entry name" value="PERMEASE-RELATED"/>
    <property type="match status" value="1"/>
</dbReference>
<evidence type="ECO:0000313" key="8">
    <source>
        <dbReference type="Proteomes" id="UP001320245"/>
    </source>
</evidence>
<keyword evidence="8" id="KW-1185">Reference proteome</keyword>
<evidence type="ECO:0000313" key="7">
    <source>
        <dbReference type="EMBL" id="KAK7729640.1"/>
    </source>
</evidence>
<evidence type="ECO:0000256" key="1">
    <source>
        <dbReference type="ARBA" id="ARBA00004141"/>
    </source>
</evidence>
<feature type="transmembrane region" description="Helical" evidence="6">
    <location>
        <begin position="329"/>
        <end position="346"/>
    </location>
</feature>
<dbReference type="GO" id="GO:0022857">
    <property type="term" value="F:transmembrane transporter activity"/>
    <property type="evidence" value="ECO:0007669"/>
    <property type="project" value="TreeGrafter"/>
</dbReference>
<organism evidence="7 8">
    <name type="scientific">Cytospora paraplurivora</name>
    <dbReference type="NCBI Taxonomy" id="2898453"/>
    <lineage>
        <taxon>Eukaryota</taxon>
        <taxon>Fungi</taxon>
        <taxon>Dikarya</taxon>
        <taxon>Ascomycota</taxon>
        <taxon>Pezizomycotina</taxon>
        <taxon>Sordariomycetes</taxon>
        <taxon>Sordariomycetidae</taxon>
        <taxon>Diaporthales</taxon>
        <taxon>Cytosporaceae</taxon>
        <taxon>Cytospora</taxon>
    </lineage>
</organism>
<dbReference type="Proteomes" id="UP001320245">
    <property type="component" value="Unassembled WGS sequence"/>
</dbReference>
<comment type="subcellular location">
    <subcellularLocation>
        <location evidence="1">Membrane</location>
        <topology evidence="1">Multi-pass membrane protein</topology>
    </subcellularLocation>
</comment>
<evidence type="ECO:0000256" key="4">
    <source>
        <dbReference type="ARBA" id="ARBA00022989"/>
    </source>
</evidence>
<feature type="transmembrane region" description="Helical" evidence="6">
    <location>
        <begin position="228"/>
        <end position="247"/>
    </location>
</feature>
<keyword evidence="4 6" id="KW-1133">Transmembrane helix</keyword>
<reference evidence="7 8" key="1">
    <citation type="journal article" date="2023" name="PLoS ONE">
        <title>Cytospora paraplurivora sp. nov. isolated from orchards with fruit tree decline syndrome in Ontario, Canada.</title>
        <authorList>
            <person name="Ilyukhin E."/>
            <person name="Nguyen H.D.T."/>
            <person name="Castle A.J."/>
            <person name="Ellouze W."/>
        </authorList>
    </citation>
    <scope>NUCLEOTIDE SEQUENCE [LARGE SCALE GENOMIC DNA]</scope>
    <source>
        <strain evidence="7 8">FDS-564</strain>
    </source>
</reference>
<comment type="caution">
    <text evidence="7">The sequence shown here is derived from an EMBL/GenBank/DDBJ whole genome shotgun (WGS) entry which is preliminary data.</text>
</comment>
<dbReference type="GO" id="GO:0016020">
    <property type="term" value="C:membrane"/>
    <property type="evidence" value="ECO:0007669"/>
    <property type="project" value="UniProtKB-SubCell"/>
</dbReference>
<feature type="transmembrane region" description="Helical" evidence="6">
    <location>
        <begin position="156"/>
        <end position="178"/>
    </location>
</feature>
<dbReference type="AlphaFoldDB" id="A0AAN9TYH5"/>
<proteinExistence type="predicted"/>
<keyword evidence="5 6" id="KW-0472">Membrane</keyword>
<dbReference type="PANTHER" id="PTHR43791:SF28">
    <property type="entry name" value="MAJOR FACILITATOR SUPERFAMILY (MFS) PROFILE DOMAIN-CONTAINING PROTEIN"/>
    <property type="match status" value="1"/>
</dbReference>
<dbReference type="SUPFAM" id="SSF103473">
    <property type="entry name" value="MFS general substrate transporter"/>
    <property type="match status" value="1"/>
</dbReference>
<evidence type="ECO:0000256" key="3">
    <source>
        <dbReference type="ARBA" id="ARBA00022692"/>
    </source>
</evidence>
<dbReference type="Gene3D" id="1.20.1250.20">
    <property type="entry name" value="MFS general substrate transporter like domains"/>
    <property type="match status" value="2"/>
</dbReference>
<name>A0AAN9TYH5_9PEZI</name>
<keyword evidence="2" id="KW-0813">Transport</keyword>
<feature type="transmembrane region" description="Helical" evidence="6">
    <location>
        <begin position="89"/>
        <end position="113"/>
    </location>
</feature>
<gene>
    <name evidence="7" type="ORF">SLS53_009210</name>
</gene>